<reference evidence="1" key="1">
    <citation type="submission" date="2020-09" db="EMBL/GenBank/DDBJ databases">
        <authorList>
            <person name="Kikuchi T."/>
        </authorList>
    </citation>
    <scope>NUCLEOTIDE SEQUENCE</scope>
    <source>
        <strain evidence="1">SH1</strain>
    </source>
</reference>
<evidence type="ECO:0000313" key="1">
    <source>
        <dbReference type="EMBL" id="CAD5224871.1"/>
    </source>
</evidence>
<keyword evidence="2" id="KW-1185">Reference proteome</keyword>
<accession>A0A811L9I3</accession>
<proteinExistence type="predicted"/>
<protein>
    <submittedName>
        <fullName evidence="1">Uncharacterized protein</fullName>
    </submittedName>
</protein>
<dbReference type="EMBL" id="CAJFDH010000005">
    <property type="protein sequence ID" value="CAD5224871.1"/>
    <property type="molecule type" value="Genomic_DNA"/>
</dbReference>
<dbReference type="Proteomes" id="UP000614601">
    <property type="component" value="Unassembled WGS sequence"/>
</dbReference>
<organism evidence="1 2">
    <name type="scientific">Bursaphelenchus okinawaensis</name>
    <dbReference type="NCBI Taxonomy" id="465554"/>
    <lineage>
        <taxon>Eukaryota</taxon>
        <taxon>Metazoa</taxon>
        <taxon>Ecdysozoa</taxon>
        <taxon>Nematoda</taxon>
        <taxon>Chromadorea</taxon>
        <taxon>Rhabditida</taxon>
        <taxon>Tylenchina</taxon>
        <taxon>Tylenchomorpha</taxon>
        <taxon>Aphelenchoidea</taxon>
        <taxon>Aphelenchoididae</taxon>
        <taxon>Bursaphelenchus</taxon>
    </lineage>
</organism>
<dbReference type="Proteomes" id="UP000783686">
    <property type="component" value="Unassembled WGS sequence"/>
</dbReference>
<comment type="caution">
    <text evidence="1">The sequence shown here is derived from an EMBL/GenBank/DDBJ whole genome shotgun (WGS) entry which is preliminary data.</text>
</comment>
<evidence type="ECO:0000313" key="2">
    <source>
        <dbReference type="Proteomes" id="UP000614601"/>
    </source>
</evidence>
<name>A0A811L9I3_9BILA</name>
<sequence length="86" mass="9747">MKALRERTFDLTGVLPNCLQKPHNVSKVSTEVSTPHTTSTSFITGTGLKKWRPATRSRFVFILFMTSANKKLEVFVTRIHSLKGIR</sequence>
<gene>
    <name evidence="1" type="ORF">BOKJ2_LOCUS11295</name>
</gene>
<dbReference type="EMBL" id="CAJFCW020000005">
    <property type="protein sequence ID" value="CAG9120280.1"/>
    <property type="molecule type" value="Genomic_DNA"/>
</dbReference>
<dbReference type="AlphaFoldDB" id="A0A811L9I3"/>